<evidence type="ECO:0000256" key="4">
    <source>
        <dbReference type="ARBA" id="ARBA00012076"/>
    </source>
</evidence>
<dbReference type="Pfam" id="PF00378">
    <property type="entry name" value="ECH_1"/>
    <property type="match status" value="1"/>
</dbReference>
<keyword evidence="6" id="KW-0442">Lipid degradation</keyword>
<comment type="similarity">
    <text evidence="2">In the central section; belongs to the 3-hydroxyacyl-CoA dehydrogenase family.</text>
</comment>
<keyword evidence="16" id="KW-1185">Reference proteome</keyword>
<dbReference type="GO" id="GO:0016509">
    <property type="term" value="F:long-chain (3S)-3-hydroxyacyl-CoA dehydrogenase (NAD+) activity"/>
    <property type="evidence" value="ECO:0007669"/>
    <property type="project" value="TreeGrafter"/>
</dbReference>
<evidence type="ECO:0000256" key="8">
    <source>
        <dbReference type="ARBA" id="ARBA00023027"/>
    </source>
</evidence>
<comment type="similarity">
    <text evidence="3">In the N-terminal section; belongs to the enoyl-CoA hydratase/isomerase family.</text>
</comment>
<dbReference type="Gene3D" id="1.10.1040.50">
    <property type="match status" value="1"/>
</dbReference>
<dbReference type="EMBL" id="CP036287">
    <property type="protein sequence ID" value="QDU68965.1"/>
    <property type="molecule type" value="Genomic_DNA"/>
</dbReference>
<dbReference type="InterPro" id="IPR006176">
    <property type="entry name" value="3-OHacyl-CoA_DH_NAD-bd"/>
</dbReference>
<dbReference type="GO" id="GO:0070403">
    <property type="term" value="F:NAD+ binding"/>
    <property type="evidence" value="ECO:0007669"/>
    <property type="project" value="InterPro"/>
</dbReference>
<dbReference type="CDD" id="cd06558">
    <property type="entry name" value="crotonase-like"/>
    <property type="match status" value="1"/>
</dbReference>
<evidence type="ECO:0000313" key="16">
    <source>
        <dbReference type="Proteomes" id="UP000316921"/>
    </source>
</evidence>
<dbReference type="InterPro" id="IPR006180">
    <property type="entry name" value="3-OHacyl-CoA_DH_CS"/>
</dbReference>
<dbReference type="InterPro" id="IPR001753">
    <property type="entry name" value="Enoyl-CoA_hydra/iso"/>
</dbReference>
<dbReference type="Gene3D" id="3.90.226.10">
    <property type="entry name" value="2-enoyl-CoA Hydratase, Chain A, domain 1"/>
    <property type="match status" value="1"/>
</dbReference>
<keyword evidence="9" id="KW-0443">Lipid metabolism</keyword>
<evidence type="ECO:0000256" key="1">
    <source>
        <dbReference type="ARBA" id="ARBA00005005"/>
    </source>
</evidence>
<dbReference type="InterPro" id="IPR008927">
    <property type="entry name" value="6-PGluconate_DH-like_C_sf"/>
</dbReference>
<evidence type="ECO:0000256" key="12">
    <source>
        <dbReference type="ARBA" id="ARBA00049556"/>
    </source>
</evidence>
<keyword evidence="11" id="KW-0511">Multifunctional enzyme</keyword>
<dbReference type="SUPFAM" id="SSF52096">
    <property type="entry name" value="ClpP/crotonase"/>
    <property type="match status" value="1"/>
</dbReference>
<name>A0A518BPS6_9BACT</name>
<dbReference type="PROSITE" id="PS00067">
    <property type="entry name" value="3HCDH"/>
    <property type="match status" value="1"/>
</dbReference>
<accession>A0A518BPS6</accession>
<evidence type="ECO:0000256" key="3">
    <source>
        <dbReference type="ARBA" id="ARBA00008750"/>
    </source>
</evidence>
<dbReference type="Proteomes" id="UP000316921">
    <property type="component" value="Chromosome"/>
</dbReference>
<feature type="domain" description="3-hydroxyacyl-CoA dehydrogenase NAD binding" evidence="14">
    <location>
        <begin position="341"/>
        <end position="518"/>
    </location>
</feature>
<feature type="domain" description="3-hydroxyacyl-CoA dehydrogenase C-terminal" evidence="13">
    <location>
        <begin position="521"/>
        <end position="613"/>
    </location>
</feature>
<keyword evidence="8" id="KW-0520">NAD</keyword>
<protein>
    <recommendedName>
        <fullName evidence="4">enoyl-CoA hydratase</fullName>
        <ecNumber evidence="4">4.2.1.17</ecNumber>
    </recommendedName>
</protein>
<evidence type="ECO:0000259" key="13">
    <source>
        <dbReference type="Pfam" id="PF00725"/>
    </source>
</evidence>
<sequence>MPSHTIAIDIDNLPCPAGAPEPGSCVRVEREEDGALVRLRLDPPHRANPVFDAPLLRDLARALGDVERDPAVRGLIVCGREPLVFCYGADIDSISELESVEEATRIGRAGQEIFQRLHRLSRSGGGRVTTVAAVGGPVPGGACEVSLACDYIVLADDPRSRIGLPEVMLGILPGWGGCQRLPRRLGVPKALGAILTGKLYGARQAKKLGLVDRLAHPVYLDRIAADVATGRERLRRPERGYWTWLIDRNPAALAVIKSQARKGVMEQTKGHYPAPLRALEIAADAVRSPLQEGLQREAAALGQLALSPQSRALVRIFRTGEAVKRRAAGADGEKPARFTRAAVLGAGIMGGGIASLLAEKRIPTRLKDLAQHQLDEAQSAHEQRIAKKRKRRSLEAYQADAAIDRLELTREDLGFASCDFLIEAIAERLDVKRAVLGQFAEFVGPDTVIATNTSSLSVDAIADGLPHPERVIGMHFFNPVAKMPLVEVIRGAATSDAVVRRVVQLAIDLGKTPVVCADAPGFVVNRLLAPYLDEAMRLFESGSAPAELDRLALGFGLPMGPFTLLDEVGLDIGAHTVASLEAAFGERMAPSKVLEPLVAAGHLGKKSGRGIFLYGKGEDGDELNPALRRPASAPAVSSLSSEDRVDRMVLPMVNEAARILAEGVVESAAELDLATVYGMGFAPFRGGVLAYADARGLANVVERLRELAASPEVSKREGGRARFEPCEPLVELAALGGTFYGS</sequence>
<dbReference type="GO" id="GO:0004300">
    <property type="term" value="F:enoyl-CoA hydratase activity"/>
    <property type="evidence" value="ECO:0007669"/>
    <property type="project" value="UniProtKB-EC"/>
</dbReference>
<dbReference type="InterPro" id="IPR006108">
    <property type="entry name" value="3HC_DH_C"/>
</dbReference>
<dbReference type="InterPro" id="IPR050136">
    <property type="entry name" value="FA_oxidation_alpha_subunit"/>
</dbReference>
<dbReference type="FunFam" id="3.40.50.720:FF:000009">
    <property type="entry name" value="Fatty oxidation complex, alpha subunit"/>
    <property type="match status" value="1"/>
</dbReference>
<dbReference type="AlphaFoldDB" id="A0A518BPS6"/>
<dbReference type="RefSeq" id="WP_145068437.1">
    <property type="nucleotide sequence ID" value="NZ_CP036287.1"/>
</dbReference>
<evidence type="ECO:0000256" key="2">
    <source>
        <dbReference type="ARBA" id="ARBA00007005"/>
    </source>
</evidence>
<dbReference type="SUPFAM" id="SSF48179">
    <property type="entry name" value="6-phosphogluconate dehydrogenase C-terminal domain-like"/>
    <property type="match status" value="2"/>
</dbReference>
<dbReference type="Pfam" id="PF00725">
    <property type="entry name" value="3HCDH"/>
    <property type="match status" value="1"/>
</dbReference>
<dbReference type="Pfam" id="PF02737">
    <property type="entry name" value="3HCDH_N"/>
    <property type="match status" value="1"/>
</dbReference>
<evidence type="ECO:0000256" key="5">
    <source>
        <dbReference type="ARBA" id="ARBA00022832"/>
    </source>
</evidence>
<dbReference type="KEGG" id="pbap:Pla133_40800"/>
<proteinExistence type="inferred from homology"/>
<keyword evidence="7" id="KW-0560">Oxidoreductase</keyword>
<reference evidence="15 16" key="1">
    <citation type="submission" date="2019-02" db="EMBL/GenBank/DDBJ databases">
        <title>Deep-cultivation of Planctomycetes and their phenomic and genomic characterization uncovers novel biology.</title>
        <authorList>
            <person name="Wiegand S."/>
            <person name="Jogler M."/>
            <person name="Boedeker C."/>
            <person name="Pinto D."/>
            <person name="Vollmers J."/>
            <person name="Rivas-Marin E."/>
            <person name="Kohn T."/>
            <person name="Peeters S.H."/>
            <person name="Heuer A."/>
            <person name="Rast P."/>
            <person name="Oberbeckmann S."/>
            <person name="Bunk B."/>
            <person name="Jeske O."/>
            <person name="Meyerdierks A."/>
            <person name="Storesund J.E."/>
            <person name="Kallscheuer N."/>
            <person name="Luecker S."/>
            <person name="Lage O.M."/>
            <person name="Pohl T."/>
            <person name="Merkel B.J."/>
            <person name="Hornburger P."/>
            <person name="Mueller R.-W."/>
            <person name="Bruemmer F."/>
            <person name="Labrenz M."/>
            <person name="Spormann A.M."/>
            <person name="Op den Camp H."/>
            <person name="Overmann J."/>
            <person name="Amann R."/>
            <person name="Jetten M.S.M."/>
            <person name="Mascher T."/>
            <person name="Medema M.H."/>
            <person name="Devos D.P."/>
            <person name="Kaster A.-K."/>
            <person name="Ovreas L."/>
            <person name="Rohde M."/>
            <person name="Galperin M.Y."/>
            <person name="Jogler C."/>
        </authorList>
    </citation>
    <scope>NUCLEOTIDE SEQUENCE [LARGE SCALE GENOMIC DNA]</scope>
    <source>
        <strain evidence="15 16">Pla133</strain>
    </source>
</reference>
<evidence type="ECO:0000256" key="10">
    <source>
        <dbReference type="ARBA" id="ARBA00023239"/>
    </source>
</evidence>
<keyword evidence="10" id="KW-0456">Lyase</keyword>
<evidence type="ECO:0000256" key="11">
    <source>
        <dbReference type="ARBA" id="ARBA00023268"/>
    </source>
</evidence>
<evidence type="ECO:0000256" key="6">
    <source>
        <dbReference type="ARBA" id="ARBA00022963"/>
    </source>
</evidence>
<organism evidence="15 16">
    <name type="scientific">Engelhardtia mirabilis</name>
    <dbReference type="NCBI Taxonomy" id="2528011"/>
    <lineage>
        <taxon>Bacteria</taxon>
        <taxon>Pseudomonadati</taxon>
        <taxon>Planctomycetota</taxon>
        <taxon>Planctomycetia</taxon>
        <taxon>Planctomycetia incertae sedis</taxon>
        <taxon>Engelhardtia</taxon>
    </lineage>
</organism>
<keyword evidence="5" id="KW-0276">Fatty acid metabolism</keyword>
<dbReference type="GO" id="GO:0006635">
    <property type="term" value="P:fatty acid beta-oxidation"/>
    <property type="evidence" value="ECO:0007669"/>
    <property type="project" value="UniProtKB-UniPathway"/>
</dbReference>
<evidence type="ECO:0000256" key="9">
    <source>
        <dbReference type="ARBA" id="ARBA00023098"/>
    </source>
</evidence>
<dbReference type="PANTHER" id="PTHR43612">
    <property type="entry name" value="TRIFUNCTIONAL ENZYME SUBUNIT ALPHA"/>
    <property type="match status" value="1"/>
</dbReference>
<dbReference type="InterPro" id="IPR029045">
    <property type="entry name" value="ClpP/crotonase-like_dom_sf"/>
</dbReference>
<dbReference type="InterPro" id="IPR036291">
    <property type="entry name" value="NAD(P)-bd_dom_sf"/>
</dbReference>
<dbReference type="UniPathway" id="UPA00659"/>
<comment type="catalytic activity">
    <reaction evidence="12">
        <text>a (3S)-3-hydroxyacyl-CoA + NAD(+) = a 3-oxoacyl-CoA + NADH + H(+)</text>
        <dbReference type="Rhea" id="RHEA:22432"/>
        <dbReference type="ChEBI" id="CHEBI:15378"/>
        <dbReference type="ChEBI" id="CHEBI:57318"/>
        <dbReference type="ChEBI" id="CHEBI:57540"/>
        <dbReference type="ChEBI" id="CHEBI:57945"/>
        <dbReference type="ChEBI" id="CHEBI:90726"/>
        <dbReference type="EC" id="1.1.1.35"/>
    </reaction>
</comment>
<dbReference type="EC" id="4.2.1.17" evidence="4"/>
<comment type="pathway">
    <text evidence="1">Lipid metabolism; fatty acid beta-oxidation.</text>
</comment>
<gene>
    <name evidence="15" type="primary">fadJ</name>
    <name evidence="15" type="ORF">Pla133_40800</name>
</gene>
<evidence type="ECO:0000259" key="14">
    <source>
        <dbReference type="Pfam" id="PF02737"/>
    </source>
</evidence>
<dbReference type="PANTHER" id="PTHR43612:SF3">
    <property type="entry name" value="TRIFUNCTIONAL ENZYME SUBUNIT ALPHA, MITOCHONDRIAL"/>
    <property type="match status" value="1"/>
</dbReference>
<evidence type="ECO:0000313" key="15">
    <source>
        <dbReference type="EMBL" id="QDU68965.1"/>
    </source>
</evidence>
<dbReference type="Gene3D" id="3.40.50.720">
    <property type="entry name" value="NAD(P)-binding Rossmann-like Domain"/>
    <property type="match status" value="1"/>
</dbReference>
<dbReference type="SUPFAM" id="SSF51735">
    <property type="entry name" value="NAD(P)-binding Rossmann-fold domains"/>
    <property type="match status" value="1"/>
</dbReference>
<evidence type="ECO:0000256" key="7">
    <source>
        <dbReference type="ARBA" id="ARBA00023002"/>
    </source>
</evidence>